<keyword evidence="9" id="KW-0809">Transit peptide</keyword>
<keyword evidence="16" id="KW-1185">Reference proteome</keyword>
<evidence type="ECO:0000313" key="16">
    <source>
        <dbReference type="Proteomes" id="UP000648187"/>
    </source>
</evidence>
<dbReference type="CDD" id="cd15900">
    <property type="entry name" value="EFh_MICU"/>
    <property type="match status" value="1"/>
</dbReference>
<dbReference type="GO" id="GO:0051560">
    <property type="term" value="P:mitochondrial calcium ion homeostasis"/>
    <property type="evidence" value="ECO:0007669"/>
    <property type="project" value="TreeGrafter"/>
</dbReference>
<evidence type="ECO:0000256" key="9">
    <source>
        <dbReference type="ARBA" id="ARBA00022946"/>
    </source>
</evidence>
<dbReference type="PANTHER" id="PTHR12294">
    <property type="entry name" value="EF HAND DOMAIN FAMILY A1,A2-RELATED"/>
    <property type="match status" value="1"/>
</dbReference>
<evidence type="ECO:0000256" key="12">
    <source>
        <dbReference type="ARBA" id="ARBA00023136"/>
    </source>
</evidence>
<name>A0A835L6T5_SPOEX</name>
<evidence type="ECO:0000256" key="11">
    <source>
        <dbReference type="ARBA" id="ARBA00023128"/>
    </source>
</evidence>
<organism evidence="15 16">
    <name type="scientific">Spodoptera exigua</name>
    <name type="common">Beet armyworm</name>
    <name type="synonym">Noctua fulgens</name>
    <dbReference type="NCBI Taxonomy" id="7107"/>
    <lineage>
        <taxon>Eukaryota</taxon>
        <taxon>Metazoa</taxon>
        <taxon>Ecdysozoa</taxon>
        <taxon>Arthropoda</taxon>
        <taxon>Hexapoda</taxon>
        <taxon>Insecta</taxon>
        <taxon>Pterygota</taxon>
        <taxon>Neoptera</taxon>
        <taxon>Endopterygota</taxon>
        <taxon>Lepidoptera</taxon>
        <taxon>Glossata</taxon>
        <taxon>Ditrysia</taxon>
        <taxon>Noctuoidea</taxon>
        <taxon>Noctuidae</taxon>
        <taxon>Amphipyrinae</taxon>
        <taxon>Spodoptera</taxon>
    </lineage>
</organism>
<evidence type="ECO:0000256" key="3">
    <source>
        <dbReference type="ARBA" id="ARBA00022448"/>
    </source>
</evidence>
<dbReference type="GO" id="GO:0005509">
    <property type="term" value="F:calcium ion binding"/>
    <property type="evidence" value="ECO:0007669"/>
    <property type="project" value="InterPro"/>
</dbReference>
<comment type="similarity">
    <text evidence="13">Belongs to the MICU1 family. MICU1 subfamily.</text>
</comment>
<evidence type="ECO:0000256" key="2">
    <source>
        <dbReference type="ARBA" id="ARBA00004569"/>
    </source>
</evidence>
<reference evidence="15" key="1">
    <citation type="submission" date="2020-08" db="EMBL/GenBank/DDBJ databases">
        <title>Spodoptera exigua strain:BAW_Kor-Di-RS1 Genome sequencing and assembly.</title>
        <authorList>
            <person name="Kim J."/>
            <person name="Nam H.Y."/>
            <person name="Kwon M."/>
            <person name="Choi J.H."/>
            <person name="Cho S.R."/>
            <person name="Kim G.-H."/>
        </authorList>
    </citation>
    <scope>NUCLEOTIDE SEQUENCE</scope>
    <source>
        <strain evidence="15">BAW_Kor-Di-RS1</strain>
        <tissue evidence="15">Whole-body</tissue>
    </source>
</reference>
<comment type="subcellular location">
    <subcellularLocation>
        <location evidence="1">Mitochondrion inner membrane</location>
    </subcellularLocation>
    <subcellularLocation>
        <location evidence="2">Mitochondrion intermembrane space</location>
    </subcellularLocation>
</comment>
<evidence type="ECO:0000256" key="4">
    <source>
        <dbReference type="ARBA" id="ARBA00022568"/>
    </source>
</evidence>
<keyword evidence="8" id="KW-0106">Calcium</keyword>
<dbReference type="PANTHER" id="PTHR12294:SF1">
    <property type="entry name" value="CALCIUM UPTAKE PROTEIN 1, MITOCHONDRIAL"/>
    <property type="match status" value="1"/>
</dbReference>
<dbReference type="InterPro" id="IPR011992">
    <property type="entry name" value="EF-hand-dom_pair"/>
</dbReference>
<evidence type="ECO:0000256" key="1">
    <source>
        <dbReference type="ARBA" id="ARBA00004273"/>
    </source>
</evidence>
<keyword evidence="11" id="KW-0496">Mitochondrion</keyword>
<sequence length="540" mass="62445">MCSLSCRLFKFPLEFAALRKVSCNPTSKVLAVTANSTFDLQRKYYFTDRNYKQHGGKYSYKHFGLAVLFGASAYVSYKYWAQHQVLPSINAAEEISENESDSEVDTKKKRYRKEKIGFRDRKIIEYENRMRSYSTPDKIFRYFATVKLSLGEHTEIYMTPDDFLRAITPGMKQPDDKVFRYFATLQAQHHDQHEIFMTPDDFLRSMTPGVKQPDGLGLDQYRRYDPKSISQRLNLDLDEDSIFYKLGSSGLITFSDYIFLLTVLSTSRRHFEIAFRMFDLNGDGDVDCEEFEKVAALIRQQSSIGSRHRDHANTGNTFKGINSALTTYFFGPHLNQKLTIEKFLDFQHQLQKEILSLEFQRKQPDENGRITEADFAELLLAYAGYPAKKKARMLKRVKKTFRDHGVGITKDDYLKFFHFLNNINDVDTALTFYHIAGASIDQPTLRHVARTVAHVDLDPHVPCPHITKIFHDVMSSTFILNFASVSYLKVDGQLSNREFVAVMKNRLLRGLEKPKDTGFVKLMYSLIKCARDTKPAILDF</sequence>
<evidence type="ECO:0000256" key="5">
    <source>
        <dbReference type="ARBA" id="ARBA00022723"/>
    </source>
</evidence>
<gene>
    <name evidence="15" type="ORF">HW555_005146</name>
</gene>
<dbReference type="GO" id="GO:0005758">
    <property type="term" value="C:mitochondrial intermembrane space"/>
    <property type="evidence" value="ECO:0007669"/>
    <property type="project" value="UniProtKB-SubCell"/>
</dbReference>
<proteinExistence type="inferred from homology"/>
<evidence type="ECO:0000256" key="6">
    <source>
        <dbReference type="ARBA" id="ARBA00022737"/>
    </source>
</evidence>
<keyword evidence="12" id="KW-0472">Membrane</keyword>
<evidence type="ECO:0000256" key="8">
    <source>
        <dbReference type="ARBA" id="ARBA00022837"/>
    </source>
</evidence>
<evidence type="ECO:0000313" key="15">
    <source>
        <dbReference type="EMBL" id="KAF9417849.1"/>
    </source>
</evidence>
<dbReference type="AlphaFoldDB" id="A0A835L6T5"/>
<feature type="domain" description="EF-hand" evidence="14">
    <location>
        <begin position="266"/>
        <end position="301"/>
    </location>
</feature>
<dbReference type="PROSITE" id="PS50222">
    <property type="entry name" value="EF_HAND_2"/>
    <property type="match status" value="1"/>
</dbReference>
<accession>A0A835L6T5</accession>
<keyword evidence="5" id="KW-0479">Metal-binding</keyword>
<dbReference type="InterPro" id="IPR039800">
    <property type="entry name" value="MICU1/2/3"/>
</dbReference>
<dbReference type="EMBL" id="JACKWZ010000064">
    <property type="protein sequence ID" value="KAF9417849.1"/>
    <property type="molecule type" value="Genomic_DNA"/>
</dbReference>
<dbReference type="Gene3D" id="1.10.238.10">
    <property type="entry name" value="EF-hand"/>
    <property type="match status" value="1"/>
</dbReference>
<dbReference type="PROSITE" id="PS00018">
    <property type="entry name" value="EF_HAND_1"/>
    <property type="match status" value="1"/>
</dbReference>
<evidence type="ECO:0000256" key="13">
    <source>
        <dbReference type="ARBA" id="ARBA00038333"/>
    </source>
</evidence>
<dbReference type="InterPro" id="IPR002048">
    <property type="entry name" value="EF_hand_dom"/>
</dbReference>
<dbReference type="InterPro" id="IPR018247">
    <property type="entry name" value="EF_Hand_1_Ca_BS"/>
</dbReference>
<dbReference type="SUPFAM" id="SSF47473">
    <property type="entry name" value="EF-hand"/>
    <property type="match status" value="1"/>
</dbReference>
<protein>
    <recommendedName>
        <fullName evidence="14">EF-hand domain-containing protein</fullName>
    </recommendedName>
</protein>
<evidence type="ECO:0000256" key="10">
    <source>
        <dbReference type="ARBA" id="ARBA00023065"/>
    </source>
</evidence>
<keyword evidence="4" id="KW-0109">Calcium transport</keyword>
<dbReference type="GO" id="GO:0036444">
    <property type="term" value="P:calcium import into the mitochondrion"/>
    <property type="evidence" value="ECO:0007669"/>
    <property type="project" value="TreeGrafter"/>
</dbReference>
<keyword evidence="6" id="KW-0677">Repeat</keyword>
<dbReference type="GO" id="GO:1990246">
    <property type="term" value="C:uniplex complex"/>
    <property type="evidence" value="ECO:0007669"/>
    <property type="project" value="TreeGrafter"/>
</dbReference>
<keyword evidence="7" id="KW-0999">Mitochondrion inner membrane</keyword>
<keyword evidence="10" id="KW-0406">Ion transport</keyword>
<dbReference type="Proteomes" id="UP000648187">
    <property type="component" value="Unassembled WGS sequence"/>
</dbReference>
<comment type="caution">
    <text evidence="15">The sequence shown here is derived from an EMBL/GenBank/DDBJ whole genome shotgun (WGS) entry which is preliminary data.</text>
</comment>
<keyword evidence="3" id="KW-0813">Transport</keyword>
<evidence type="ECO:0000259" key="14">
    <source>
        <dbReference type="PROSITE" id="PS50222"/>
    </source>
</evidence>
<evidence type="ECO:0000256" key="7">
    <source>
        <dbReference type="ARBA" id="ARBA00022792"/>
    </source>
</evidence>